<keyword evidence="1" id="KW-0812">Transmembrane</keyword>
<dbReference type="PATRIC" id="fig|582680.6.peg.935"/>
<sequence>MKSGEYFARAVVALGLSIGLAFVATPMAQAAIAPAAAPVSAHAETSETSVRAAASGPMAARVAPSATAGLVCATGTFYAVSGSGQLQRVSNGNVTNVGSAASRVSSFNGLGIGANGATALAYERTNNSATATIWYFDGSAWKSTGDSYNTSASLVAGAVDLKTGNYFFGGFSNGSFYIYRYVPGTGAFSLVGTIDTSSAGGTNGDMAFDASGNLYVAGSGTTTTVYSVTAASIAGGTGGRLPASQSFAFAPSGFSSINGMAFNTTGSMYLGNGTTVREYNASTGVQIGSDVTSALNSTDLASCNSPANLTVKKNVVARGHAGDQFRLSVKSGTTESGTATTTGTSNGVQVAQVGPLPVIQNGVYTVSETIAAGSPGTLSDYASSTVCVDETGATVPTNAAGQLTIPNRSGASVECTITNSPLLATVAVHKTVLDINGNSPAAGAGWTLGAATTATTGSATPTPSAGTQVTPASGDANWTVVFDKQTSRATVRVSETQKSGWDFVSGSCVVTPLGGSPRTVTLPGVTGADVTGVAPGDAVACTITNKPSAAALTLKKQVDNTYGGGSVVSDWTLTATGAKTITGKTGDPSVTAAVVAPGTYALTESGSPAGYAAGAWTCTGATVSGSSVTVAANANAVCTITNASKPGSVVWTKTSKNTGEQLAGSEWTLTGPGLPAQGVVVKDCTAGPCTGPDQDPAPGAFRLDKLVWGAYTAKETLAPAGYIAAGSFTFTVSAANAGTTLNIGAQQNEQQAGAVLPLTGGLGSDAFLLGGGALLFSALAVLGVLRLRRNARRAS</sequence>
<dbReference type="Pfam" id="PF19403">
    <property type="entry name" value="SpaA_2"/>
    <property type="match status" value="1"/>
</dbReference>
<dbReference type="InterPro" id="IPR013783">
    <property type="entry name" value="Ig-like_fold"/>
</dbReference>
<gene>
    <name evidence="6" type="ORF">RS86_00909</name>
</gene>
<dbReference type="InterPro" id="IPR041033">
    <property type="entry name" value="SpaA_PFL_dom_1"/>
</dbReference>
<feature type="domain" description="SpaA-like prealbumin fold" evidence="4">
    <location>
        <begin position="549"/>
        <end position="640"/>
    </location>
</feature>
<dbReference type="Gene3D" id="2.60.40.10">
    <property type="entry name" value="Immunoglobulins"/>
    <property type="match status" value="1"/>
</dbReference>
<protein>
    <submittedName>
        <fullName evidence="6">Uncharacterized protein</fullName>
    </submittedName>
</protein>
<evidence type="ECO:0000256" key="1">
    <source>
        <dbReference type="SAM" id="Phobius"/>
    </source>
</evidence>
<feature type="domain" description="SpaA-like prealbumin fold" evidence="3">
    <location>
        <begin position="647"/>
        <end position="743"/>
    </location>
</feature>
<accession>A0A0F0LMQ3</accession>
<dbReference type="Pfam" id="PF17802">
    <property type="entry name" value="SpaA"/>
    <property type="match status" value="1"/>
</dbReference>
<dbReference type="SUPFAM" id="SSF63829">
    <property type="entry name" value="Calcium-dependent phosphotriesterase"/>
    <property type="match status" value="1"/>
</dbReference>
<dbReference type="STRING" id="582680.RS86_00909"/>
<feature type="transmembrane region" description="Helical" evidence="1">
    <location>
        <begin position="766"/>
        <end position="785"/>
    </location>
</feature>
<dbReference type="GO" id="GO:0005975">
    <property type="term" value="P:carbohydrate metabolic process"/>
    <property type="evidence" value="ECO:0007669"/>
    <property type="project" value="UniProtKB-ARBA"/>
</dbReference>
<feature type="signal peptide" evidence="2">
    <location>
        <begin position="1"/>
        <end position="30"/>
    </location>
</feature>
<feature type="domain" description="SpaA-like prealbumin fold" evidence="5">
    <location>
        <begin position="309"/>
        <end position="421"/>
    </location>
</feature>
<evidence type="ECO:0000259" key="3">
    <source>
        <dbReference type="Pfam" id="PF17802"/>
    </source>
</evidence>
<keyword evidence="1" id="KW-1133">Transmembrane helix</keyword>
<evidence type="ECO:0000259" key="5">
    <source>
        <dbReference type="Pfam" id="PF20674"/>
    </source>
</evidence>
<feature type="chain" id="PRO_5002445301" evidence="2">
    <location>
        <begin position="31"/>
        <end position="795"/>
    </location>
</feature>
<organism evidence="6 7">
    <name type="scientific">Microbacterium azadirachtae</name>
    <dbReference type="NCBI Taxonomy" id="582680"/>
    <lineage>
        <taxon>Bacteria</taxon>
        <taxon>Bacillati</taxon>
        <taxon>Actinomycetota</taxon>
        <taxon>Actinomycetes</taxon>
        <taxon>Micrococcales</taxon>
        <taxon>Microbacteriaceae</taxon>
        <taxon>Microbacterium</taxon>
    </lineage>
</organism>
<evidence type="ECO:0000259" key="4">
    <source>
        <dbReference type="Pfam" id="PF19403"/>
    </source>
</evidence>
<comment type="caution">
    <text evidence="6">The sequence shown here is derived from an EMBL/GenBank/DDBJ whole genome shotgun (WGS) entry which is preliminary data.</text>
</comment>
<evidence type="ECO:0000313" key="6">
    <source>
        <dbReference type="EMBL" id="KJL34423.1"/>
    </source>
</evidence>
<dbReference type="AlphaFoldDB" id="A0A0F0LMQ3"/>
<dbReference type="Proteomes" id="UP000033740">
    <property type="component" value="Unassembled WGS sequence"/>
</dbReference>
<dbReference type="InterPro" id="IPR048834">
    <property type="entry name" value="SpaA_pre-album"/>
</dbReference>
<dbReference type="InterPro" id="IPR045826">
    <property type="entry name" value="SpaA_PFL_dom_2"/>
</dbReference>
<name>A0A0F0LMQ3_9MICO</name>
<keyword evidence="7" id="KW-1185">Reference proteome</keyword>
<evidence type="ECO:0000313" key="7">
    <source>
        <dbReference type="Proteomes" id="UP000033740"/>
    </source>
</evidence>
<reference evidence="6 7" key="1">
    <citation type="submission" date="2015-02" db="EMBL/GenBank/DDBJ databases">
        <title>Draft genome sequences of ten Microbacterium spp. with emphasis on heavy metal contaminated environments.</title>
        <authorList>
            <person name="Corretto E."/>
        </authorList>
    </citation>
    <scope>NUCLEOTIDE SEQUENCE [LARGE SCALE GENOMIC DNA]</scope>
    <source>
        <strain evidence="6 7">ARN176</strain>
    </source>
</reference>
<proteinExistence type="predicted"/>
<keyword evidence="2" id="KW-0732">Signal</keyword>
<dbReference type="RefSeq" id="WP_160299667.1">
    <property type="nucleotide sequence ID" value="NZ_JYIX01000028.1"/>
</dbReference>
<dbReference type="Pfam" id="PF20674">
    <property type="entry name" value="SpaA_3"/>
    <property type="match status" value="1"/>
</dbReference>
<evidence type="ECO:0000256" key="2">
    <source>
        <dbReference type="SAM" id="SignalP"/>
    </source>
</evidence>
<keyword evidence="1" id="KW-0472">Membrane</keyword>
<dbReference type="EMBL" id="JYIX01000028">
    <property type="protein sequence ID" value="KJL34423.1"/>
    <property type="molecule type" value="Genomic_DNA"/>
</dbReference>